<evidence type="ECO:0000256" key="15">
    <source>
        <dbReference type="ARBA" id="ARBA00023014"/>
    </source>
</evidence>
<dbReference type="GO" id="GO:0050311">
    <property type="term" value="F:sulfite reductase (ferredoxin) activity"/>
    <property type="evidence" value="ECO:0007669"/>
    <property type="project" value="UniProtKB-EC"/>
</dbReference>
<evidence type="ECO:0000256" key="1">
    <source>
        <dbReference type="ARBA" id="ARBA00001974"/>
    </source>
</evidence>
<keyword evidence="11" id="KW-0883">Thioether bond</keyword>
<dbReference type="EMBL" id="VFOM01000001">
    <property type="protein sequence ID" value="TQL47605.1"/>
    <property type="molecule type" value="Genomic_DNA"/>
</dbReference>
<dbReference type="GO" id="GO:0098809">
    <property type="term" value="F:nitrite reductase activity"/>
    <property type="evidence" value="ECO:0007669"/>
    <property type="project" value="InterPro"/>
</dbReference>
<comment type="similarity">
    <text evidence="4">Belongs to the nitrite and sulfite reductase 4Fe-4S domain family.</text>
</comment>
<dbReference type="Pfam" id="PF01077">
    <property type="entry name" value="NIR_SIR"/>
    <property type="match status" value="1"/>
</dbReference>
<comment type="cofactor">
    <cofactor evidence="20">
        <name>[4Fe-4S] cluster</name>
        <dbReference type="ChEBI" id="CHEBI:49883"/>
    </cofactor>
    <text evidence="20">Binds 1 [4Fe-4S] cluster per subunit.</text>
</comment>
<dbReference type="GO" id="GO:0046872">
    <property type="term" value="F:metal ion binding"/>
    <property type="evidence" value="ECO:0007669"/>
    <property type="project" value="UniProtKB-KW"/>
</dbReference>
<dbReference type="Gene3D" id="3.50.50.60">
    <property type="entry name" value="FAD/NAD(P)-binding domain"/>
    <property type="match status" value="2"/>
</dbReference>
<dbReference type="RefSeq" id="WP_141879833.1">
    <property type="nucleotide sequence ID" value="NZ_VFOM01000001.1"/>
</dbReference>
<sequence length="860" mass="91271">MTETVSPRPERHVVVIGGGPASHRLAEALSSRDTAAGIRMTVLAEEARLPYDRVALSRRLDSDEDLSLAPAVWESERVTLRIGEAAVSIDRTAQTVTTSTGDIVDYDELVLATGSTAPVPDIPGSEHARVYRTLDDIDWLLAEVERLHGVLGRPPRVLVAGGGLLGLEAAGGLQRRGAQAAIVHSGGWLMSAQLDEGAGQALGRLIEAQGIALHLAQRPRRILVSDGAVTGVEFTNHTVVPADIVIFAIGISARDELARHAGLDLGERGGVVVGADCRTSDARIWAIGEVACVDGRCTGLVAPANAMAEVVADRLLGGSAEFTTVDDATKLKLSGVDVASFGDTRAEADGALEVVYADPARGLYQKLVVSGDARTLLGGVFVGDAEPYASLRPLLGSRLNADPGAYLSVAGAVAPGGDELPDSALVCSCNNVTAGTVRAGVHEHGCTELGPLKECTRAGTQCGSCVPLVKKLLEAELGKAGITVNRALCEHFAIGRQELFESVRVLGLTSFTEIIARLGTGRGCDICKPAVASVLASQLDGYILDNGLGTLQDTNDRALANMQKDGSYSVVPRIPGGEITPAKLAVIAQVATDFGLYTKITGGQRIDMFGARLDQLPDIWRILVDAGFESGQAYGKALRNVKSCVGSTWCRFGVQDAVSMAIRLELRYRGLRAPHKFKFGVSGCARECAEARGKDVGVIATDQGWNMYVGGNGGYQPAHGQLLASDLDDETLVRYIDRYMMYYIRTADRLQRTARWMEELPGGVEHVRQVVVDDTLGLAADLEAAMARHVDGYEDEWAATLADPERLRRFRSFINAPDAPDVGFPRVAERGQSRPPTAEELADPATVLISGGTIPVRPRS</sequence>
<proteinExistence type="inferred from homology"/>
<feature type="domain" description="FAD/NAD(P)-binding" evidence="24">
    <location>
        <begin position="12"/>
        <end position="295"/>
    </location>
</feature>
<dbReference type="SUPFAM" id="SSF56014">
    <property type="entry name" value="Nitrite and sulphite reductase 4Fe-4S domain-like"/>
    <property type="match status" value="1"/>
</dbReference>
<feature type="domain" description="Nitrite/sulphite reductase 4Fe-4S" evidence="21">
    <location>
        <begin position="635"/>
        <end position="771"/>
    </location>
</feature>
<dbReference type="Gene3D" id="1.10.10.1100">
    <property type="entry name" value="BFD-like [2Fe-2S]-binding domain"/>
    <property type="match status" value="1"/>
</dbReference>
<dbReference type="InterPro" id="IPR045854">
    <property type="entry name" value="NO2/SO3_Rdtase_4Fe4S_sf"/>
</dbReference>
<keyword evidence="7 20" id="KW-0349">Heme</keyword>
<dbReference type="Proteomes" id="UP000317998">
    <property type="component" value="Unassembled WGS sequence"/>
</dbReference>
<dbReference type="PRINTS" id="PR00397">
    <property type="entry name" value="SIROHAEM"/>
</dbReference>
<dbReference type="InterPro" id="IPR005117">
    <property type="entry name" value="NiRdtase/SiRdtase_haem-b_fer"/>
</dbReference>
<dbReference type="GO" id="GO:0042128">
    <property type="term" value="P:nitrate assimilation"/>
    <property type="evidence" value="ECO:0007669"/>
    <property type="project" value="UniProtKB-UniRule"/>
</dbReference>
<evidence type="ECO:0000256" key="2">
    <source>
        <dbReference type="ARBA" id="ARBA00003247"/>
    </source>
</evidence>
<dbReference type="GO" id="GO:0051539">
    <property type="term" value="F:4 iron, 4 sulfur cluster binding"/>
    <property type="evidence" value="ECO:0007669"/>
    <property type="project" value="UniProtKB-KW"/>
</dbReference>
<keyword evidence="15 20" id="KW-0411">Iron-sulfur</keyword>
<dbReference type="Pfam" id="PF07992">
    <property type="entry name" value="Pyr_redox_2"/>
    <property type="match status" value="1"/>
</dbReference>
<evidence type="ECO:0000256" key="7">
    <source>
        <dbReference type="ARBA" id="ARBA00022617"/>
    </source>
</evidence>
<feature type="binding site" evidence="20">
    <location>
        <position position="650"/>
    </location>
    <ligand>
        <name>[4Fe-4S] cluster</name>
        <dbReference type="ChEBI" id="CHEBI:49883"/>
    </ligand>
</feature>
<dbReference type="PRINTS" id="PR00368">
    <property type="entry name" value="FADPNR"/>
</dbReference>
<dbReference type="InterPro" id="IPR036136">
    <property type="entry name" value="Nit/Sulf_reduc_fer-like_dom_sf"/>
</dbReference>
<evidence type="ECO:0000259" key="21">
    <source>
        <dbReference type="Pfam" id="PF01077"/>
    </source>
</evidence>
<feature type="binding site" description="axial binding residue" evidence="20">
    <location>
        <position position="688"/>
    </location>
    <ligand>
        <name>siroheme</name>
        <dbReference type="ChEBI" id="CHEBI:60052"/>
    </ligand>
    <ligandPart>
        <name>Fe</name>
        <dbReference type="ChEBI" id="CHEBI:18248"/>
    </ligandPart>
</feature>
<dbReference type="SUPFAM" id="SSF55124">
    <property type="entry name" value="Nitrite/Sulfite reductase N-terminal domain-like"/>
    <property type="match status" value="1"/>
</dbReference>
<comment type="caution">
    <text evidence="26">The sequence shown here is derived from an EMBL/GenBank/DDBJ whole genome shotgun (WGS) entry which is preliminary data.</text>
</comment>
<keyword evidence="27" id="KW-1185">Reference proteome</keyword>
<feature type="domain" description="BFD-like [2Fe-2S]-binding" evidence="23">
    <location>
        <begin position="425"/>
        <end position="474"/>
    </location>
</feature>
<evidence type="ECO:0000256" key="19">
    <source>
        <dbReference type="PIRNR" id="PIRNR037149"/>
    </source>
</evidence>
<organism evidence="26 27">
    <name type="scientific">Homoserinimonas aerilata</name>
    <dbReference type="NCBI Taxonomy" id="1162970"/>
    <lineage>
        <taxon>Bacteria</taxon>
        <taxon>Bacillati</taxon>
        <taxon>Actinomycetota</taxon>
        <taxon>Actinomycetes</taxon>
        <taxon>Micrococcales</taxon>
        <taxon>Microbacteriaceae</taxon>
        <taxon>Homoserinimonas</taxon>
    </lineage>
</organism>
<dbReference type="PANTHER" id="PTHR43809">
    <property type="entry name" value="NITRITE REDUCTASE (NADH) LARGE SUBUNIT"/>
    <property type="match status" value="1"/>
</dbReference>
<dbReference type="EC" id="1.8.7.1" evidence="5"/>
<keyword evidence="16 19" id="KW-0534">Nitrate assimilation</keyword>
<evidence type="ECO:0000256" key="6">
    <source>
        <dbReference type="ARBA" id="ARBA00022485"/>
    </source>
</evidence>
<dbReference type="SUPFAM" id="SSF51905">
    <property type="entry name" value="FAD/NAD(P)-binding domain"/>
    <property type="match status" value="1"/>
</dbReference>
<dbReference type="InterPro" id="IPR017121">
    <property type="entry name" value="Nitrite_Rdtase_lsu"/>
</dbReference>
<evidence type="ECO:0000256" key="11">
    <source>
        <dbReference type="ARBA" id="ARBA00022784"/>
    </source>
</evidence>
<evidence type="ECO:0000256" key="12">
    <source>
        <dbReference type="ARBA" id="ARBA00022827"/>
    </source>
</evidence>
<dbReference type="NCBIfam" id="TIGR02374">
    <property type="entry name" value="nitri_red_nirB"/>
    <property type="match status" value="1"/>
</dbReference>
<dbReference type="GO" id="GO:0050661">
    <property type="term" value="F:NADP binding"/>
    <property type="evidence" value="ECO:0007669"/>
    <property type="project" value="UniProtKB-UniRule"/>
</dbReference>
<comment type="catalytic activity">
    <reaction evidence="18">
        <text>hydrogen sulfide + 6 oxidized [2Fe-2S]-[ferredoxin] + 3 H2O = sulfite + 6 reduced [2Fe-2S]-[ferredoxin] + 7 H(+)</text>
        <dbReference type="Rhea" id="RHEA:23132"/>
        <dbReference type="Rhea" id="RHEA-COMP:10000"/>
        <dbReference type="Rhea" id="RHEA-COMP:10001"/>
        <dbReference type="ChEBI" id="CHEBI:15377"/>
        <dbReference type="ChEBI" id="CHEBI:15378"/>
        <dbReference type="ChEBI" id="CHEBI:17359"/>
        <dbReference type="ChEBI" id="CHEBI:29919"/>
        <dbReference type="ChEBI" id="CHEBI:33737"/>
        <dbReference type="ChEBI" id="CHEBI:33738"/>
        <dbReference type="EC" id="1.8.7.1"/>
    </reaction>
</comment>
<evidence type="ECO:0000256" key="14">
    <source>
        <dbReference type="ARBA" id="ARBA00023004"/>
    </source>
</evidence>
<dbReference type="InterPro" id="IPR016156">
    <property type="entry name" value="FAD/NAD-linked_Rdtase_dimer_sf"/>
</dbReference>
<dbReference type="UniPathway" id="UPA00653"/>
<dbReference type="InterPro" id="IPR012744">
    <property type="entry name" value="Nitri_red_NirB"/>
</dbReference>
<comment type="cofactor">
    <cofactor evidence="1 19">
        <name>FAD</name>
        <dbReference type="ChEBI" id="CHEBI:57692"/>
    </cofactor>
</comment>
<dbReference type="GO" id="GO:0051537">
    <property type="term" value="F:2 iron, 2 sulfur cluster binding"/>
    <property type="evidence" value="ECO:0007669"/>
    <property type="project" value="UniProtKB-KW"/>
</dbReference>
<keyword evidence="12 19" id="KW-0274">FAD</keyword>
<dbReference type="Pfam" id="PF18267">
    <property type="entry name" value="Rubredoxin_C"/>
    <property type="match status" value="1"/>
</dbReference>
<dbReference type="FunFam" id="1.10.10.1100:FF:000002">
    <property type="entry name" value="Nitrite reductase large subunit"/>
    <property type="match status" value="1"/>
</dbReference>
<dbReference type="Pfam" id="PF04324">
    <property type="entry name" value="Fer2_BFD"/>
    <property type="match status" value="1"/>
</dbReference>
<dbReference type="InterPro" id="IPR041854">
    <property type="entry name" value="BFD-like_2Fe2S-bd_dom_sf"/>
</dbReference>
<feature type="binding site" evidence="20">
    <location>
        <position position="684"/>
    </location>
    <ligand>
        <name>[4Fe-4S] cluster</name>
        <dbReference type="ChEBI" id="CHEBI:49883"/>
    </ligand>
</feature>
<feature type="domain" description="NADH-rubredoxin oxidoreductase C-terminal" evidence="25">
    <location>
        <begin position="328"/>
        <end position="395"/>
    </location>
</feature>
<dbReference type="InterPro" id="IPR041575">
    <property type="entry name" value="Rubredoxin_C"/>
</dbReference>
<dbReference type="AlphaFoldDB" id="A0A542YHN0"/>
<dbReference type="PRINTS" id="PR00411">
    <property type="entry name" value="PNDRDTASEI"/>
</dbReference>
<evidence type="ECO:0000256" key="3">
    <source>
        <dbReference type="ARBA" id="ARBA00005096"/>
    </source>
</evidence>
<dbReference type="InterPro" id="IPR007419">
    <property type="entry name" value="BFD-like_2Fe2S-bd_dom"/>
</dbReference>
<dbReference type="NCBIfam" id="NF011565">
    <property type="entry name" value="PRK14989.1"/>
    <property type="match status" value="1"/>
</dbReference>
<evidence type="ECO:0000256" key="4">
    <source>
        <dbReference type="ARBA" id="ARBA00010429"/>
    </source>
</evidence>
<accession>A0A542YHN0</accession>
<dbReference type="PANTHER" id="PTHR43809:SF1">
    <property type="entry name" value="NITRITE REDUCTASE (NADH) LARGE SUBUNIT"/>
    <property type="match status" value="1"/>
</dbReference>
<dbReference type="InterPro" id="IPR006066">
    <property type="entry name" value="NO2/SO3_Rdtase_FeS/sirohaem_BS"/>
</dbReference>
<dbReference type="CDD" id="cd19944">
    <property type="entry name" value="NirB_Fer2_BFD-like_2"/>
    <property type="match status" value="1"/>
</dbReference>
<evidence type="ECO:0000256" key="16">
    <source>
        <dbReference type="ARBA" id="ARBA00023063"/>
    </source>
</evidence>
<comment type="pathway">
    <text evidence="3">Nitrogen metabolism; nitrate reduction (assimilation).</text>
</comment>
<gene>
    <name evidence="26" type="ORF">FB562_0670</name>
</gene>
<protein>
    <recommendedName>
        <fullName evidence="5">assimilatory sulfite reductase (ferredoxin)</fullName>
        <ecNumber evidence="5">1.8.7.1</ecNumber>
    </recommendedName>
</protein>
<dbReference type="GO" id="GO:0015980">
    <property type="term" value="P:energy derivation by oxidation of organic compounds"/>
    <property type="evidence" value="ECO:0007669"/>
    <property type="project" value="UniProtKB-ARBA"/>
</dbReference>
<evidence type="ECO:0000256" key="17">
    <source>
        <dbReference type="ARBA" id="ARBA00034078"/>
    </source>
</evidence>
<dbReference type="Pfam" id="PF03460">
    <property type="entry name" value="NIR_SIR_ferr"/>
    <property type="match status" value="1"/>
</dbReference>
<dbReference type="InterPro" id="IPR036188">
    <property type="entry name" value="FAD/NAD-bd_sf"/>
</dbReference>
<keyword evidence="14 20" id="KW-0408">Iron</keyword>
<name>A0A542YHN0_9MICO</name>
<evidence type="ECO:0000256" key="13">
    <source>
        <dbReference type="ARBA" id="ARBA00023002"/>
    </source>
</evidence>
<comment type="cofactor">
    <cofactor evidence="17">
        <name>[2Fe-2S] cluster</name>
        <dbReference type="ChEBI" id="CHEBI:190135"/>
    </cofactor>
</comment>
<evidence type="ECO:0000256" key="8">
    <source>
        <dbReference type="ARBA" id="ARBA00022630"/>
    </source>
</evidence>
<evidence type="ECO:0000259" key="24">
    <source>
        <dbReference type="Pfam" id="PF07992"/>
    </source>
</evidence>
<dbReference type="PROSITE" id="PS00365">
    <property type="entry name" value="NIR_SIR"/>
    <property type="match status" value="1"/>
</dbReference>
<evidence type="ECO:0000259" key="22">
    <source>
        <dbReference type="Pfam" id="PF03460"/>
    </source>
</evidence>
<comment type="function">
    <text evidence="2">Catalyzes the reduction of sulfite to sulfide, a step in the biosynthesis of sulfur-containing amino acids and cofactors.</text>
</comment>
<dbReference type="PIRSF" id="PIRSF037149">
    <property type="entry name" value="NirB"/>
    <property type="match status" value="1"/>
</dbReference>
<evidence type="ECO:0000256" key="10">
    <source>
        <dbReference type="ARBA" id="ARBA00022723"/>
    </source>
</evidence>
<feature type="domain" description="Nitrite/Sulfite reductase ferredoxin-like" evidence="22">
    <location>
        <begin position="563"/>
        <end position="624"/>
    </location>
</feature>
<dbReference type="Gene3D" id="3.30.413.10">
    <property type="entry name" value="Sulfite Reductase Hemoprotein, domain 1"/>
    <property type="match status" value="1"/>
</dbReference>
<keyword evidence="10 20" id="KW-0479">Metal-binding</keyword>
<keyword evidence="6 20" id="KW-0004">4Fe-4S</keyword>
<dbReference type="InterPro" id="IPR006067">
    <property type="entry name" value="NO2/SO3_Rdtase_4Fe4S_dom"/>
</dbReference>
<dbReference type="FunFam" id="3.30.413.10:FF:000007">
    <property type="entry name" value="Nitrite reductase [NAD(P)H] large subunit"/>
    <property type="match status" value="1"/>
</dbReference>
<evidence type="ECO:0000259" key="23">
    <source>
        <dbReference type="Pfam" id="PF04324"/>
    </source>
</evidence>
<dbReference type="Gene3D" id="3.30.390.30">
    <property type="match status" value="1"/>
</dbReference>
<evidence type="ECO:0000256" key="20">
    <source>
        <dbReference type="PIRSR" id="PIRSR037149-1"/>
    </source>
</evidence>
<comment type="cofactor">
    <cofactor evidence="20">
        <name>siroheme</name>
        <dbReference type="ChEBI" id="CHEBI:60052"/>
    </cofactor>
    <text evidence="20">Binds 1 siroheme per subunit.</text>
</comment>
<dbReference type="OrthoDB" id="9768666at2"/>
<evidence type="ECO:0000256" key="18">
    <source>
        <dbReference type="ARBA" id="ARBA00049518"/>
    </source>
</evidence>
<evidence type="ECO:0000313" key="27">
    <source>
        <dbReference type="Proteomes" id="UP000317998"/>
    </source>
</evidence>
<evidence type="ECO:0000259" key="25">
    <source>
        <dbReference type="Pfam" id="PF18267"/>
    </source>
</evidence>
<dbReference type="InterPro" id="IPR052034">
    <property type="entry name" value="NasD-like"/>
</dbReference>
<feature type="binding site" evidence="20">
    <location>
        <position position="644"/>
    </location>
    <ligand>
        <name>[4Fe-4S] cluster</name>
        <dbReference type="ChEBI" id="CHEBI:49883"/>
    </ligand>
</feature>
<reference evidence="26 27" key="1">
    <citation type="submission" date="2019-06" db="EMBL/GenBank/DDBJ databases">
        <title>Sequencing the genomes of 1000 actinobacteria strains.</title>
        <authorList>
            <person name="Klenk H.-P."/>
        </authorList>
    </citation>
    <scope>NUCLEOTIDE SEQUENCE [LARGE SCALE GENOMIC DNA]</scope>
    <source>
        <strain evidence="26 27">DSM 26477</strain>
    </source>
</reference>
<keyword evidence="9" id="KW-0001">2Fe-2S</keyword>
<keyword evidence="13" id="KW-0560">Oxidoreductase</keyword>
<keyword evidence="8 19" id="KW-0285">Flavoprotein</keyword>
<evidence type="ECO:0000256" key="9">
    <source>
        <dbReference type="ARBA" id="ARBA00022714"/>
    </source>
</evidence>
<dbReference type="InterPro" id="IPR023753">
    <property type="entry name" value="FAD/NAD-binding_dom"/>
</dbReference>
<evidence type="ECO:0000313" key="26">
    <source>
        <dbReference type="EMBL" id="TQL47605.1"/>
    </source>
</evidence>
<dbReference type="GO" id="GO:0020037">
    <property type="term" value="F:heme binding"/>
    <property type="evidence" value="ECO:0007669"/>
    <property type="project" value="InterPro"/>
</dbReference>
<evidence type="ECO:0000256" key="5">
    <source>
        <dbReference type="ARBA" id="ARBA00012353"/>
    </source>
</evidence>
<feature type="binding site" evidence="20">
    <location>
        <position position="688"/>
    </location>
    <ligand>
        <name>[4Fe-4S] cluster</name>
        <dbReference type="ChEBI" id="CHEBI:49883"/>
    </ligand>
</feature>
<dbReference type="GO" id="GO:0050660">
    <property type="term" value="F:flavin adenine dinucleotide binding"/>
    <property type="evidence" value="ECO:0007669"/>
    <property type="project" value="UniProtKB-UniRule"/>
</dbReference>